<dbReference type="Pfam" id="PF00535">
    <property type="entry name" value="Glycos_transf_2"/>
    <property type="match status" value="1"/>
</dbReference>
<keyword evidence="3" id="KW-1185">Reference proteome</keyword>
<gene>
    <name evidence="2" type="ORF">K3174_14015</name>
</gene>
<evidence type="ECO:0000313" key="2">
    <source>
        <dbReference type="EMBL" id="MBX7483647.1"/>
    </source>
</evidence>
<dbReference type="RefSeq" id="WP_221559663.1">
    <property type="nucleotide sequence ID" value="NZ_JAIGNO010000011.1"/>
</dbReference>
<dbReference type="PANTHER" id="PTHR43685:SF2">
    <property type="entry name" value="GLYCOSYLTRANSFERASE 2-LIKE DOMAIN-CONTAINING PROTEIN"/>
    <property type="match status" value="1"/>
</dbReference>
<proteinExistence type="predicted"/>
<dbReference type="CDD" id="cd00761">
    <property type="entry name" value="Glyco_tranf_GTA_type"/>
    <property type="match status" value="1"/>
</dbReference>
<protein>
    <submittedName>
        <fullName evidence="2">Glycosyltransferase family 2 protein</fullName>
    </submittedName>
</protein>
<dbReference type="InterPro" id="IPR029044">
    <property type="entry name" value="Nucleotide-diphossugar_trans"/>
</dbReference>
<reference evidence="2 3" key="1">
    <citation type="submission" date="2021-08" db="EMBL/GenBank/DDBJ databases">
        <title>Comparative Genomics Analysis of the Genus Qipengyuania Reveals Extensive Genetic Diversity and Metabolic Versatility, Including the Description of Fifteen Novel Species.</title>
        <authorList>
            <person name="Liu Y."/>
        </authorList>
    </citation>
    <scope>NUCLEOTIDE SEQUENCE [LARGE SCALE GENOMIC DNA]</scope>
    <source>
        <strain evidence="2 3">6D47A</strain>
    </source>
</reference>
<accession>A0ABS7J8L3</accession>
<feature type="domain" description="Glycosyltransferase 2-like" evidence="1">
    <location>
        <begin position="76"/>
        <end position="236"/>
    </location>
</feature>
<dbReference type="Gene3D" id="3.90.550.10">
    <property type="entry name" value="Spore Coat Polysaccharide Biosynthesis Protein SpsA, Chain A"/>
    <property type="match status" value="1"/>
</dbReference>
<organism evidence="2 3">
    <name type="scientific">Qipengyuania qiaonensis</name>
    <dbReference type="NCBI Taxonomy" id="2867240"/>
    <lineage>
        <taxon>Bacteria</taxon>
        <taxon>Pseudomonadati</taxon>
        <taxon>Pseudomonadota</taxon>
        <taxon>Alphaproteobacteria</taxon>
        <taxon>Sphingomonadales</taxon>
        <taxon>Erythrobacteraceae</taxon>
        <taxon>Qipengyuania</taxon>
    </lineage>
</organism>
<evidence type="ECO:0000313" key="3">
    <source>
        <dbReference type="Proteomes" id="UP000755104"/>
    </source>
</evidence>
<dbReference type="InterPro" id="IPR050834">
    <property type="entry name" value="Glycosyltransf_2"/>
</dbReference>
<dbReference type="PANTHER" id="PTHR43685">
    <property type="entry name" value="GLYCOSYLTRANSFERASE"/>
    <property type="match status" value="1"/>
</dbReference>
<name>A0ABS7J8L3_9SPHN</name>
<dbReference type="EMBL" id="JAIGNO010000011">
    <property type="protein sequence ID" value="MBX7483647.1"/>
    <property type="molecule type" value="Genomic_DNA"/>
</dbReference>
<dbReference type="SUPFAM" id="SSF53448">
    <property type="entry name" value="Nucleotide-diphospho-sugar transferases"/>
    <property type="match status" value="1"/>
</dbReference>
<evidence type="ECO:0000259" key="1">
    <source>
        <dbReference type="Pfam" id="PF00535"/>
    </source>
</evidence>
<dbReference type="InterPro" id="IPR001173">
    <property type="entry name" value="Glyco_trans_2-like"/>
</dbReference>
<dbReference type="Proteomes" id="UP000755104">
    <property type="component" value="Unassembled WGS sequence"/>
</dbReference>
<sequence length="392" mass="44102">MREPCPACLCSATYFAGPNVSGRRDEVFFRRPLMDLWNSNIRDVWELLVETLGTVHLARSCARNLGETAMDKVLVSVVVPAYNAAATLCDTLRSVCAQTHRNLEIIVVDDGSRDDTMAIGQAEARRDERIKIVSQVNGGVAAARNHGISLASADYIAPIDADDLWHPTKIERQLRAMLSGAPQIGLVYCWSAIIDEHNRITDRAHGTSHDGDVLRSLACGNFVGNGSSALMRRDLVIEAGGFDESLRTRKAQGCEDWQLYLDLAERSLFAVIPDFLVGYRYTQQAMSGDVSQMVRSYMLVSEALEGKHPSLREEIAWGLHEYLEWMIYREIRQGNWQNCQTLARVRDRKVPNWRRLVRKGRLTARYVRRRLSVAEVTTYGAYLAELEPLGSE</sequence>
<comment type="caution">
    <text evidence="2">The sequence shown here is derived from an EMBL/GenBank/DDBJ whole genome shotgun (WGS) entry which is preliminary data.</text>
</comment>